<accession>A0A432CXC7</accession>
<sequence>MNRSAGFTLMEMIVSLTILSIITLGLMNFGVSSSTLYIEANHRLQALEEARFVMARFQRELINAVPFSTRTLNNGRCVEFIPILGVTEYDPDAFELNADNLSTGVQLRYPLSQEIRTTCASQTCRASIHPTNTNALYGNADAQTQIYNINPSLIGTDSLVLTDAILSRPVSLTNRMYVYSPNAVQLCLQADEVRYYPSYPLTAQGLGLSNPEPSLTFASGVVERDNIFDIGVDANYSNIASIHFELRINNGSETVEFMQNAQILNTQ</sequence>
<reference evidence="1 2" key="1">
    <citation type="submission" date="2018-12" db="EMBL/GenBank/DDBJ databases">
        <title>Vibrio sp. isolated from China Sea.</title>
        <authorList>
            <person name="Li Y."/>
        </authorList>
    </citation>
    <scope>NUCLEOTIDE SEQUENCE [LARGE SCALE GENOMIC DNA]</scope>
    <source>
        <strain evidence="1 2">BEI207</strain>
    </source>
</reference>
<dbReference type="EMBL" id="RXZH01000002">
    <property type="protein sequence ID" value="RTZ16512.1"/>
    <property type="molecule type" value="Genomic_DNA"/>
</dbReference>
<dbReference type="AlphaFoldDB" id="A0A432CXC7"/>
<comment type="caution">
    <text evidence="1">The sequence shown here is derived from an EMBL/GenBank/DDBJ whole genome shotgun (WGS) entry which is preliminary data.</text>
</comment>
<organism evidence="1 2">
    <name type="scientific">Vibrio aquaticus</name>
    <dbReference type="NCBI Taxonomy" id="2496559"/>
    <lineage>
        <taxon>Bacteria</taxon>
        <taxon>Pseudomonadati</taxon>
        <taxon>Pseudomonadota</taxon>
        <taxon>Gammaproteobacteria</taxon>
        <taxon>Vibrionales</taxon>
        <taxon>Vibrionaceae</taxon>
        <taxon>Vibrio</taxon>
    </lineage>
</organism>
<protein>
    <submittedName>
        <fullName evidence="1">Prepilin-type N-terminal cleavage/methylation domain-containing protein</fullName>
    </submittedName>
</protein>
<dbReference type="OrthoDB" id="9788802at2"/>
<evidence type="ECO:0000313" key="2">
    <source>
        <dbReference type="Proteomes" id="UP000268973"/>
    </source>
</evidence>
<dbReference type="Proteomes" id="UP000268973">
    <property type="component" value="Unassembled WGS sequence"/>
</dbReference>
<keyword evidence="2" id="KW-1185">Reference proteome</keyword>
<proteinExistence type="predicted"/>
<dbReference type="Pfam" id="PF07963">
    <property type="entry name" value="N_methyl"/>
    <property type="match status" value="1"/>
</dbReference>
<dbReference type="InterPro" id="IPR012902">
    <property type="entry name" value="N_methyl_site"/>
</dbReference>
<gene>
    <name evidence="1" type="ORF">EJ063_06845</name>
</gene>
<name>A0A432CXC7_9VIBR</name>
<dbReference type="RefSeq" id="WP_126573334.1">
    <property type="nucleotide sequence ID" value="NZ_RXZH01000002.1"/>
</dbReference>
<evidence type="ECO:0000313" key="1">
    <source>
        <dbReference type="EMBL" id="RTZ16512.1"/>
    </source>
</evidence>
<dbReference type="NCBIfam" id="TIGR02532">
    <property type="entry name" value="IV_pilin_GFxxxE"/>
    <property type="match status" value="1"/>
</dbReference>